<evidence type="ECO:0000256" key="1">
    <source>
        <dbReference type="SAM" id="MobiDB-lite"/>
    </source>
</evidence>
<evidence type="ECO:0000313" key="3">
    <source>
        <dbReference type="Proteomes" id="UP001500630"/>
    </source>
</evidence>
<protein>
    <submittedName>
        <fullName evidence="2">Uncharacterized protein</fullName>
    </submittedName>
</protein>
<feature type="region of interest" description="Disordered" evidence="1">
    <location>
        <begin position="57"/>
        <end position="82"/>
    </location>
</feature>
<dbReference type="EMBL" id="BAABDQ010000014">
    <property type="protein sequence ID" value="GAA3572746.1"/>
    <property type="molecule type" value="Genomic_DNA"/>
</dbReference>
<comment type="caution">
    <text evidence="2">The sequence shown here is derived from an EMBL/GenBank/DDBJ whole genome shotgun (WGS) entry which is preliminary data.</text>
</comment>
<gene>
    <name evidence="2" type="ORF">GCM10022419_062080</name>
</gene>
<dbReference type="RefSeq" id="WP_345567201.1">
    <property type="nucleotide sequence ID" value="NZ_BAABDQ010000014.1"/>
</dbReference>
<sequence length="158" mass="17085">MFTLSKSRDVAFLDVINHIEKALNPGINAGTYPPFRPGDTTAGRDINLPPVKAPLGNELPKAIPGNYAKPPNTPEGYPLWRSTDTGYSENRAIFSEHPFSVPQDNFTMGKPGATLPRESEKPTACYMEPRSRCSMAITGSSRTILSTPSPRAVTAHSG</sequence>
<name>A0ABP6XUE8_9ACTN</name>
<dbReference type="Proteomes" id="UP001500630">
    <property type="component" value="Unassembled WGS sequence"/>
</dbReference>
<proteinExistence type="predicted"/>
<evidence type="ECO:0000313" key="2">
    <source>
        <dbReference type="EMBL" id="GAA3572746.1"/>
    </source>
</evidence>
<organism evidence="2 3">
    <name type="scientific">Nonomuraea rosea</name>
    <dbReference type="NCBI Taxonomy" id="638574"/>
    <lineage>
        <taxon>Bacteria</taxon>
        <taxon>Bacillati</taxon>
        <taxon>Actinomycetota</taxon>
        <taxon>Actinomycetes</taxon>
        <taxon>Streptosporangiales</taxon>
        <taxon>Streptosporangiaceae</taxon>
        <taxon>Nonomuraea</taxon>
    </lineage>
</organism>
<reference evidence="3" key="1">
    <citation type="journal article" date="2019" name="Int. J. Syst. Evol. Microbiol.">
        <title>The Global Catalogue of Microorganisms (GCM) 10K type strain sequencing project: providing services to taxonomists for standard genome sequencing and annotation.</title>
        <authorList>
            <consortium name="The Broad Institute Genomics Platform"/>
            <consortium name="The Broad Institute Genome Sequencing Center for Infectious Disease"/>
            <person name="Wu L."/>
            <person name="Ma J."/>
        </authorList>
    </citation>
    <scope>NUCLEOTIDE SEQUENCE [LARGE SCALE GENOMIC DNA]</scope>
    <source>
        <strain evidence="3">JCM 17326</strain>
    </source>
</reference>
<keyword evidence="3" id="KW-1185">Reference proteome</keyword>
<accession>A0ABP6XUE8</accession>